<dbReference type="PANTHER" id="PTHR43401:SF2">
    <property type="entry name" value="L-THREONINE 3-DEHYDROGENASE"/>
    <property type="match status" value="1"/>
</dbReference>
<evidence type="ECO:0000256" key="3">
    <source>
        <dbReference type="ARBA" id="ARBA00023002"/>
    </source>
</evidence>
<dbReference type="AlphaFoldDB" id="X1MIJ0"/>
<evidence type="ECO:0000313" key="5">
    <source>
        <dbReference type="EMBL" id="GAI31093.1"/>
    </source>
</evidence>
<reference evidence="5" key="1">
    <citation type="journal article" date="2014" name="Front. Microbiol.">
        <title>High frequency of phylogenetically diverse reductive dehalogenase-homologous genes in deep subseafloor sedimentary metagenomes.</title>
        <authorList>
            <person name="Kawai M."/>
            <person name="Futagami T."/>
            <person name="Toyoda A."/>
            <person name="Takaki Y."/>
            <person name="Nishi S."/>
            <person name="Hori S."/>
            <person name="Arai W."/>
            <person name="Tsubouchi T."/>
            <person name="Morono Y."/>
            <person name="Uchiyama I."/>
            <person name="Ito T."/>
            <person name="Fujiyama A."/>
            <person name="Inagaki F."/>
            <person name="Takami H."/>
        </authorList>
    </citation>
    <scope>NUCLEOTIDE SEQUENCE</scope>
    <source>
        <strain evidence="5">Expedition CK06-06</strain>
    </source>
</reference>
<dbReference type="PANTHER" id="PTHR43401">
    <property type="entry name" value="L-THREONINE 3-DEHYDROGENASE"/>
    <property type="match status" value="1"/>
</dbReference>
<dbReference type="GO" id="GO:0008270">
    <property type="term" value="F:zinc ion binding"/>
    <property type="evidence" value="ECO:0007669"/>
    <property type="project" value="InterPro"/>
</dbReference>
<protein>
    <recommendedName>
        <fullName evidence="4">Alcohol dehydrogenase-like N-terminal domain-containing protein</fullName>
    </recommendedName>
</protein>
<dbReference type="InterPro" id="IPR050129">
    <property type="entry name" value="Zn_alcohol_dh"/>
</dbReference>
<evidence type="ECO:0000259" key="4">
    <source>
        <dbReference type="Pfam" id="PF08240"/>
    </source>
</evidence>
<proteinExistence type="predicted"/>
<keyword evidence="3" id="KW-0560">Oxidoreductase</keyword>
<gene>
    <name evidence="5" type="ORF">S06H3_25104</name>
</gene>
<organism evidence="5">
    <name type="scientific">marine sediment metagenome</name>
    <dbReference type="NCBI Taxonomy" id="412755"/>
    <lineage>
        <taxon>unclassified sequences</taxon>
        <taxon>metagenomes</taxon>
        <taxon>ecological metagenomes</taxon>
    </lineage>
</organism>
<dbReference type="Pfam" id="PF08240">
    <property type="entry name" value="ADH_N"/>
    <property type="match status" value="1"/>
</dbReference>
<evidence type="ECO:0000256" key="2">
    <source>
        <dbReference type="ARBA" id="ARBA00022833"/>
    </source>
</evidence>
<dbReference type="GO" id="GO:0016491">
    <property type="term" value="F:oxidoreductase activity"/>
    <property type="evidence" value="ECO:0007669"/>
    <property type="project" value="UniProtKB-KW"/>
</dbReference>
<sequence>RTDVKMYKYGYSAAKFPLIPGHELAGTIAQVGEGIQGYREGECVVVAPNIPCGTCFYCERGMQTS</sequence>
<evidence type="ECO:0000256" key="1">
    <source>
        <dbReference type="ARBA" id="ARBA00022723"/>
    </source>
</evidence>
<keyword evidence="1" id="KW-0479">Metal-binding</keyword>
<dbReference type="EMBL" id="BARV01014319">
    <property type="protein sequence ID" value="GAI31093.1"/>
    <property type="molecule type" value="Genomic_DNA"/>
</dbReference>
<comment type="caution">
    <text evidence="5">The sequence shown here is derived from an EMBL/GenBank/DDBJ whole genome shotgun (WGS) entry which is preliminary data.</text>
</comment>
<dbReference type="InterPro" id="IPR013154">
    <property type="entry name" value="ADH-like_N"/>
</dbReference>
<dbReference type="SUPFAM" id="SSF50129">
    <property type="entry name" value="GroES-like"/>
    <property type="match status" value="1"/>
</dbReference>
<feature type="domain" description="Alcohol dehydrogenase-like N-terminal" evidence="4">
    <location>
        <begin position="2"/>
        <end position="63"/>
    </location>
</feature>
<dbReference type="PROSITE" id="PS00059">
    <property type="entry name" value="ADH_ZINC"/>
    <property type="match status" value="1"/>
</dbReference>
<accession>X1MIJ0</accession>
<keyword evidence="2" id="KW-0862">Zinc</keyword>
<dbReference type="Gene3D" id="3.90.180.10">
    <property type="entry name" value="Medium-chain alcohol dehydrogenases, catalytic domain"/>
    <property type="match status" value="1"/>
</dbReference>
<name>X1MIJ0_9ZZZZ</name>
<feature type="non-terminal residue" evidence="5">
    <location>
        <position position="65"/>
    </location>
</feature>
<dbReference type="InterPro" id="IPR011032">
    <property type="entry name" value="GroES-like_sf"/>
</dbReference>
<dbReference type="InterPro" id="IPR002328">
    <property type="entry name" value="ADH_Zn_CS"/>
</dbReference>
<feature type="non-terminal residue" evidence="5">
    <location>
        <position position="1"/>
    </location>
</feature>